<dbReference type="AlphaFoldDB" id="A0A8J6ZK59"/>
<sequence>MSNLWGWCQGLGVTIVNAIACSANSAIAQISPDSTLPENSRVREQGNIRIIEGGTLSQDKHNLFHSFKEFSLIKDDIVDFQYVGNVQNIITRVTGKSRSNIDGILKINGTANLFLINPNGIIFGPNASLQIRGSFVASTASSLNFADGTKFSATDPQTTSLLTVSVPNGLQFGATAEAIRNQSQAKNPDGETTNIFGQPVGLQVEPDKTLALIGGNITLEGGNLTANGGQIELGSVASNSLVSLNPTSQGWSFGYKDVQNFQNILLIPGTEGSGIPSQVDASGNSGGSIQLNAKSVELRGDGVRLISQTIGDRHGKDVTINTEKLIIRDGTQINTSTNGKGVGGNLIVNASESVELIGGYSIPNSFVSSGLINETYASADAGDITINTRKLSIQAGAQVSAASTGVRLPPLYNQLQPATGNAGNLTVKATEIELIGMSPTKFPSSLWARTQGSGNAGKVTIDTAKLIIRDGAAINLSSEIPKNVIYLGDASKLGSAGELNITARSILLNEGKLTSNSVLGQGGNISLQVRDLLLMRRNSQISTNAGGNGNGGNINIIAPNGFIVAPLFANSDITANAISGSGGKITITTKNIFGFVRRTGAEVERLDPTGKKDPNNLPTNDITAFSQQNSLLEGTVQINSPDVDPSKGLVQLPVNLVDASQQIVADCGSGTKIARSRFTNTGRGGTIPDPTQPLTADAVLTDWITLNPESQNSAEGMKNRVVVEKQVNTEKLQKVNSVNEPNEIVEAQGWITDVNGNVVLVAQVPTTTPHSSLLTAASCATK</sequence>
<comment type="caution">
    <text evidence="2">The sequence shown here is derived from an EMBL/GenBank/DDBJ whole genome shotgun (WGS) entry which is preliminary data.</text>
</comment>
<evidence type="ECO:0000313" key="3">
    <source>
        <dbReference type="Proteomes" id="UP000622533"/>
    </source>
</evidence>
<evidence type="ECO:0000313" key="2">
    <source>
        <dbReference type="EMBL" id="MBE9021972.1"/>
    </source>
</evidence>
<dbReference type="SUPFAM" id="SSF51126">
    <property type="entry name" value="Pectin lyase-like"/>
    <property type="match status" value="2"/>
</dbReference>
<dbReference type="RefSeq" id="WP_193914370.1">
    <property type="nucleotide sequence ID" value="NZ_JADEXS020000001.1"/>
</dbReference>
<dbReference type="Proteomes" id="UP000622533">
    <property type="component" value="Unassembled WGS sequence"/>
</dbReference>
<feature type="domain" description="Filamentous haemagglutinin FhaB/tRNA nuclease CdiA-like TPS" evidence="1">
    <location>
        <begin position="31"/>
        <end position="146"/>
    </location>
</feature>
<dbReference type="EMBL" id="JADEXS010000050">
    <property type="protein sequence ID" value="MBE9021972.1"/>
    <property type="molecule type" value="Genomic_DNA"/>
</dbReference>
<accession>A0A8J6ZK59</accession>
<protein>
    <submittedName>
        <fullName evidence="2">Filamentous hemagglutinin N-terminal domain-containing protein</fullName>
    </submittedName>
</protein>
<keyword evidence="3" id="KW-1185">Reference proteome</keyword>
<name>A0A8J6ZK59_DESMC</name>
<dbReference type="Pfam" id="PF05860">
    <property type="entry name" value="TPS"/>
    <property type="match status" value="1"/>
</dbReference>
<gene>
    <name evidence="2" type="ORF">IQ276_05710</name>
</gene>
<reference evidence="2" key="1">
    <citation type="submission" date="2020-10" db="EMBL/GenBank/DDBJ databases">
        <authorList>
            <person name="Castelo-Branco R."/>
            <person name="Eusebio N."/>
            <person name="Adriana R."/>
            <person name="Vieira A."/>
            <person name="Brugerolle De Fraissinette N."/>
            <person name="Rezende De Castro R."/>
            <person name="Schneider M.P."/>
            <person name="Vasconcelos V."/>
            <person name="Leao P.N."/>
        </authorList>
    </citation>
    <scope>NUCLEOTIDE SEQUENCE</scope>
    <source>
        <strain evidence="2">LEGE 12446</strain>
    </source>
</reference>
<dbReference type="Gene3D" id="2.160.20.10">
    <property type="entry name" value="Single-stranded right-handed beta-helix, Pectin lyase-like"/>
    <property type="match status" value="1"/>
</dbReference>
<dbReference type="InterPro" id="IPR011050">
    <property type="entry name" value="Pectin_lyase_fold/virulence"/>
</dbReference>
<dbReference type="InterPro" id="IPR008638">
    <property type="entry name" value="FhaB/CdiA-like_TPS"/>
</dbReference>
<evidence type="ECO:0000259" key="1">
    <source>
        <dbReference type="SMART" id="SM00912"/>
    </source>
</evidence>
<dbReference type="InterPro" id="IPR012334">
    <property type="entry name" value="Pectin_lyas_fold"/>
</dbReference>
<dbReference type="SMART" id="SM00912">
    <property type="entry name" value="Haemagg_act"/>
    <property type="match status" value="1"/>
</dbReference>
<proteinExistence type="predicted"/>
<dbReference type="NCBIfam" id="TIGR01901">
    <property type="entry name" value="adhes_NPXG"/>
    <property type="match status" value="1"/>
</dbReference>
<organism evidence="2 3">
    <name type="scientific">Desmonostoc muscorum LEGE 12446</name>
    <dbReference type="NCBI Taxonomy" id="1828758"/>
    <lineage>
        <taxon>Bacteria</taxon>
        <taxon>Bacillati</taxon>
        <taxon>Cyanobacteriota</taxon>
        <taxon>Cyanophyceae</taxon>
        <taxon>Nostocales</taxon>
        <taxon>Nostocaceae</taxon>
        <taxon>Desmonostoc</taxon>
    </lineage>
</organism>